<organism evidence="3 4">
    <name type="scientific">Massilia glaciei</name>
    <dbReference type="NCBI Taxonomy" id="1524097"/>
    <lineage>
        <taxon>Bacteria</taxon>
        <taxon>Pseudomonadati</taxon>
        <taxon>Pseudomonadota</taxon>
        <taxon>Betaproteobacteria</taxon>
        <taxon>Burkholderiales</taxon>
        <taxon>Oxalobacteraceae</taxon>
        <taxon>Telluria group</taxon>
        <taxon>Massilia</taxon>
    </lineage>
</organism>
<feature type="region of interest" description="Disordered" evidence="1">
    <location>
        <begin position="155"/>
        <end position="185"/>
    </location>
</feature>
<keyword evidence="4" id="KW-1185">Reference proteome</keyword>
<feature type="compositionally biased region" description="Basic residues" evidence="1">
    <location>
        <begin position="176"/>
        <end position="185"/>
    </location>
</feature>
<name>A0A2U2HM44_9BURK</name>
<gene>
    <name evidence="3" type="ORF">C7C56_011415</name>
</gene>
<evidence type="ECO:0000313" key="3">
    <source>
        <dbReference type="EMBL" id="PWF48563.1"/>
    </source>
</evidence>
<dbReference type="InterPro" id="IPR012312">
    <property type="entry name" value="Hemerythrin-like"/>
</dbReference>
<comment type="caution">
    <text evidence="3">The sequence shown here is derived from an EMBL/GenBank/DDBJ whole genome shotgun (WGS) entry which is preliminary data.</text>
</comment>
<protein>
    <submittedName>
        <fullName evidence="3">Hemerythrin domain-containing protein</fullName>
    </submittedName>
</protein>
<reference evidence="3 4" key="1">
    <citation type="submission" date="2018-04" db="EMBL/GenBank/DDBJ databases">
        <title>Massilia violaceinigra sp. nov., a novel purple-pigmented bacterium isolated from Tianshan glacier, Xinjiang, China.</title>
        <authorList>
            <person name="Wang H."/>
        </authorList>
    </citation>
    <scope>NUCLEOTIDE SEQUENCE [LARGE SCALE GENOMIC DNA]</scope>
    <source>
        <strain evidence="3 4">B448-2</strain>
    </source>
</reference>
<dbReference type="Pfam" id="PF01814">
    <property type="entry name" value="Hemerythrin"/>
    <property type="match status" value="1"/>
</dbReference>
<feature type="domain" description="Hemerythrin-like" evidence="2">
    <location>
        <begin position="15"/>
        <end position="135"/>
    </location>
</feature>
<dbReference type="AlphaFoldDB" id="A0A2U2HM44"/>
<dbReference type="OrthoDB" id="5512987at2"/>
<dbReference type="EMBL" id="PXWF02000182">
    <property type="protein sequence ID" value="PWF48563.1"/>
    <property type="molecule type" value="Genomic_DNA"/>
</dbReference>
<sequence>MSNTGKPKSRSSMDALELLKADHDKVKSLFREFESMKGSDQDDDERKAELVDEICYELTLHTMIEEEIFYPVLRAAIDNDDMMDKADVEHAGARELISQLEVMYPGDDHFDATVTVLGEEIVHHIEKEEAEMFDAAREAGLDLDDLAEQLLARKEELEEDLTSPAATLDAALPHEKARRQPRSPD</sequence>
<dbReference type="PANTHER" id="PTHR35585">
    <property type="entry name" value="HHE DOMAIN PROTEIN (AFU_ORTHOLOGUE AFUA_4G00730)"/>
    <property type="match status" value="1"/>
</dbReference>
<dbReference type="Proteomes" id="UP000241421">
    <property type="component" value="Unassembled WGS sequence"/>
</dbReference>
<dbReference type="RefSeq" id="WP_106757528.1">
    <property type="nucleotide sequence ID" value="NZ_PXWF02000182.1"/>
</dbReference>
<evidence type="ECO:0000259" key="2">
    <source>
        <dbReference type="Pfam" id="PF01814"/>
    </source>
</evidence>
<dbReference type="CDD" id="cd12108">
    <property type="entry name" value="Hr-like"/>
    <property type="match status" value="1"/>
</dbReference>
<evidence type="ECO:0000313" key="4">
    <source>
        <dbReference type="Proteomes" id="UP000241421"/>
    </source>
</evidence>
<proteinExistence type="predicted"/>
<dbReference type="Gene3D" id="1.20.120.520">
    <property type="entry name" value="nmb1532 protein domain like"/>
    <property type="match status" value="1"/>
</dbReference>
<evidence type="ECO:0000256" key="1">
    <source>
        <dbReference type="SAM" id="MobiDB-lite"/>
    </source>
</evidence>
<accession>A0A2U2HM44</accession>
<dbReference type="PANTHER" id="PTHR35585:SF1">
    <property type="entry name" value="HHE DOMAIN PROTEIN (AFU_ORTHOLOGUE AFUA_4G00730)"/>
    <property type="match status" value="1"/>
</dbReference>